<dbReference type="eggNOG" id="ENOG503301B">
    <property type="taxonomic scope" value="Bacteria"/>
</dbReference>
<proteinExistence type="predicted"/>
<dbReference type="PROSITE" id="PS51788">
    <property type="entry name" value="CULT"/>
    <property type="match status" value="1"/>
</dbReference>
<dbReference type="Proteomes" id="UP000009071">
    <property type="component" value="Chromosome"/>
</dbReference>
<evidence type="ECO:0000259" key="2">
    <source>
        <dbReference type="PROSITE" id="PS51788"/>
    </source>
</evidence>
<organism evidence="3 4">
    <name type="scientific">Solidesulfovibrio magneticus (strain ATCC 700980 / DSM 13731 / RS-1)</name>
    <name type="common">Desulfovibrio magneticus</name>
    <dbReference type="NCBI Taxonomy" id="573370"/>
    <lineage>
        <taxon>Bacteria</taxon>
        <taxon>Pseudomonadati</taxon>
        <taxon>Thermodesulfobacteriota</taxon>
        <taxon>Desulfovibrionia</taxon>
        <taxon>Desulfovibrionales</taxon>
        <taxon>Desulfovibrionaceae</taxon>
        <taxon>Solidesulfovibrio</taxon>
    </lineage>
</organism>
<dbReference type="InterPro" id="IPR034750">
    <property type="entry name" value="CULT"/>
</dbReference>
<dbReference type="STRING" id="573370.DMR_24270"/>
<feature type="region of interest" description="Disordered" evidence="1">
    <location>
        <begin position="1"/>
        <end position="25"/>
    </location>
</feature>
<gene>
    <name evidence="3" type="ordered locus">DMR_24270</name>
</gene>
<keyword evidence="4" id="KW-1185">Reference proteome</keyword>
<evidence type="ECO:0000313" key="4">
    <source>
        <dbReference type="Proteomes" id="UP000009071"/>
    </source>
</evidence>
<dbReference type="KEGG" id="dma:DMR_24270"/>
<dbReference type="EMBL" id="AP010904">
    <property type="protein sequence ID" value="BAH75918.1"/>
    <property type="molecule type" value="Genomic_DNA"/>
</dbReference>
<dbReference type="HOGENOM" id="CLU_1568210_0_0_7"/>
<feature type="domain" description="CULT" evidence="2">
    <location>
        <begin position="61"/>
        <end position="163"/>
    </location>
</feature>
<name>C4XTC1_SOLM1</name>
<sequence length="170" mass="18111">MLSPNPATRTDVKFPPPGGIDMNHLTLIPTTPPISLTWADDADDKDTVVKSVFDNPILAGADRMVCAHCGEDVTRGSLRIAVNGSHRHLMPTAHGIDQEMGCFSLAPGCMTAGHFAMDFGLGEDGFWQMALCASCGNHLGWHHEKADGMGFYGLILDHLAPAADVDKDAA</sequence>
<dbReference type="Gene3D" id="2.170.150.20">
    <property type="entry name" value="Peptide methionine sulfoxide reductase"/>
    <property type="match status" value="1"/>
</dbReference>
<protein>
    <recommendedName>
        <fullName evidence="2">CULT domain-containing protein</fullName>
    </recommendedName>
</protein>
<evidence type="ECO:0000313" key="3">
    <source>
        <dbReference type="EMBL" id="BAH75918.1"/>
    </source>
</evidence>
<accession>C4XTC1</accession>
<evidence type="ECO:0000256" key="1">
    <source>
        <dbReference type="SAM" id="MobiDB-lite"/>
    </source>
</evidence>
<dbReference type="AlphaFoldDB" id="C4XTC1"/>
<dbReference type="CDD" id="cd15777">
    <property type="entry name" value="CRBN_C_like"/>
    <property type="match status" value="1"/>
</dbReference>
<reference evidence="3 4" key="1">
    <citation type="journal article" date="2009" name="Genome Res.">
        <title>Whole genome sequence of Desulfovibrio magneticus strain RS-1 revealed common gene clusters in magnetotactic bacteria.</title>
        <authorList>
            <person name="Nakazawa H."/>
            <person name="Arakaki A."/>
            <person name="Narita-Yamada S."/>
            <person name="Yashiro I."/>
            <person name="Jinno K."/>
            <person name="Aoki N."/>
            <person name="Tsuruyama A."/>
            <person name="Okamura Y."/>
            <person name="Tanikawa S."/>
            <person name="Fujita N."/>
            <person name="Takeyama H."/>
            <person name="Matsunaga T."/>
        </authorList>
    </citation>
    <scope>NUCLEOTIDE SEQUENCE [LARGE SCALE GENOMIC DNA]</scope>
    <source>
        <strain evidence="4">ATCC 700980 / DSM 13731 / RS-1</strain>
    </source>
</reference>